<keyword evidence="3" id="KW-0378">Hydrolase</keyword>
<evidence type="ECO:0000256" key="2">
    <source>
        <dbReference type="ARBA" id="ARBA00022670"/>
    </source>
</evidence>
<dbReference type="SMART" id="SM00645">
    <property type="entry name" value="Pept_C1"/>
    <property type="match status" value="1"/>
</dbReference>
<keyword evidence="5" id="KW-0865">Zymogen</keyword>
<dbReference type="RefSeq" id="XP_009165896.1">
    <property type="nucleotide sequence ID" value="XM_009167632.1"/>
</dbReference>
<dbReference type="InterPro" id="IPR000668">
    <property type="entry name" value="Peptidase_C1A_C"/>
</dbReference>
<dbReference type="InterPro" id="IPR013128">
    <property type="entry name" value="Peptidase_C1A"/>
</dbReference>
<dbReference type="GO" id="GO:0008234">
    <property type="term" value="F:cysteine-type peptidase activity"/>
    <property type="evidence" value="ECO:0007669"/>
    <property type="project" value="UniProtKB-KW"/>
</dbReference>
<keyword evidence="6" id="KW-1015">Disulfide bond</keyword>
<accession>A0A075AHS2</accession>
<dbReference type="Proteomes" id="UP000054324">
    <property type="component" value="Unassembled WGS sequence"/>
</dbReference>
<dbReference type="Pfam" id="PF08246">
    <property type="entry name" value="Inhibitor_I29"/>
    <property type="match status" value="1"/>
</dbReference>
<keyword evidence="2" id="KW-0645">Protease</keyword>
<keyword evidence="8" id="KW-1185">Reference proteome</keyword>
<dbReference type="InterPro" id="IPR025661">
    <property type="entry name" value="Pept_asp_AS"/>
</dbReference>
<dbReference type="MEROPS" id="C01.044"/>
<dbReference type="PROSITE" id="PS00139">
    <property type="entry name" value="THIOL_PROTEASE_CYS"/>
    <property type="match status" value="1"/>
</dbReference>
<dbReference type="Gene3D" id="3.90.70.10">
    <property type="entry name" value="Cysteine proteinases"/>
    <property type="match status" value="1"/>
</dbReference>
<name>A0A075AHS2_OPIVI</name>
<evidence type="ECO:0000256" key="6">
    <source>
        <dbReference type="ARBA" id="ARBA00023157"/>
    </source>
</evidence>
<dbReference type="InterPro" id="IPR025660">
    <property type="entry name" value="Pept_his_AS"/>
</dbReference>
<dbReference type="OrthoDB" id="10253408at2759"/>
<dbReference type="CTD" id="20317400"/>
<dbReference type="InterPro" id="IPR013201">
    <property type="entry name" value="Prot_inhib_I29"/>
</dbReference>
<evidence type="ECO:0000313" key="8">
    <source>
        <dbReference type="Proteomes" id="UP000054324"/>
    </source>
</evidence>
<dbReference type="STRING" id="6198.A0A075AHS2"/>
<dbReference type="InterPro" id="IPR039417">
    <property type="entry name" value="Peptidase_C1A_papain-like"/>
</dbReference>
<protein>
    <submittedName>
        <fullName evidence="7">Uncharacterized protein</fullName>
    </submittedName>
</protein>
<dbReference type="InterPro" id="IPR038765">
    <property type="entry name" value="Papain-like_cys_pep_sf"/>
</dbReference>
<comment type="similarity">
    <text evidence="1">Belongs to the peptidase C1 family.</text>
</comment>
<dbReference type="GeneID" id="20317400"/>
<dbReference type="PRINTS" id="PR00705">
    <property type="entry name" value="PAPAIN"/>
</dbReference>
<dbReference type="Pfam" id="PF00112">
    <property type="entry name" value="Peptidase_C1"/>
    <property type="match status" value="1"/>
</dbReference>
<dbReference type="EMBL" id="KL596662">
    <property type="protein sequence ID" value="KER30379.1"/>
    <property type="molecule type" value="Genomic_DNA"/>
</dbReference>
<dbReference type="SUPFAM" id="SSF54001">
    <property type="entry name" value="Cysteine proteinases"/>
    <property type="match status" value="1"/>
</dbReference>
<evidence type="ECO:0000256" key="4">
    <source>
        <dbReference type="ARBA" id="ARBA00022807"/>
    </source>
</evidence>
<evidence type="ECO:0000313" key="7">
    <source>
        <dbReference type="EMBL" id="KER30379.1"/>
    </source>
</evidence>
<evidence type="ECO:0000256" key="5">
    <source>
        <dbReference type="ARBA" id="ARBA00023145"/>
    </source>
</evidence>
<proteinExistence type="inferred from homology"/>
<keyword evidence="4" id="KW-0788">Thiol protease</keyword>
<evidence type="ECO:0000256" key="3">
    <source>
        <dbReference type="ARBA" id="ARBA00022801"/>
    </source>
</evidence>
<dbReference type="PROSITE" id="PS00639">
    <property type="entry name" value="THIOL_PROTEASE_HIS"/>
    <property type="match status" value="1"/>
</dbReference>
<gene>
    <name evidence="7" type="ORF">T265_03213</name>
</gene>
<dbReference type="InterPro" id="IPR000169">
    <property type="entry name" value="Pept_cys_AS"/>
</dbReference>
<organism evidence="7 8">
    <name type="scientific">Opisthorchis viverrini</name>
    <name type="common">Southeast Asian liver fluke</name>
    <dbReference type="NCBI Taxonomy" id="6198"/>
    <lineage>
        <taxon>Eukaryota</taxon>
        <taxon>Metazoa</taxon>
        <taxon>Spiralia</taxon>
        <taxon>Lophotrochozoa</taxon>
        <taxon>Platyhelminthes</taxon>
        <taxon>Trematoda</taxon>
        <taxon>Digenea</taxon>
        <taxon>Opisthorchiida</taxon>
        <taxon>Opisthorchiata</taxon>
        <taxon>Opisthorchiidae</taxon>
        <taxon>Opisthorchis</taxon>
    </lineage>
</organism>
<sequence>MLFSSICLVCICALLGVKTSPELYDWDVLLMTKDKSDLIPKISPSNCLELLNEDMKYIITVAWNQFKVEFNKSYADEQEHDKRYGLFCQKFIDVREHNKAFRRGKFTYEKGINQFSDQTIEEVKRACCGQKLFSNNITTAPSFHYRKLDFEAPESVDWRDKGAVTPVRHQGECGSCWAFSVTGAIEGHAFLHHNTLYRLSPQQLVDCSANGNLGCDGGHPPIAFSYVKNVGGVEKESDYKYVSGITGKQQDCKFDKNKVAVSIEGYVNVPQDEEILKQVVALYGPVAVGADTWYTSWSDYKGGIISESDCKTDRYENNHAMLVVGYGTDNGTPYWLIKNSWGTNWGEKGYGRLLRNANNMCGIASYANFPLV</sequence>
<dbReference type="GO" id="GO:0006508">
    <property type="term" value="P:proteolysis"/>
    <property type="evidence" value="ECO:0007669"/>
    <property type="project" value="UniProtKB-KW"/>
</dbReference>
<dbReference type="KEGG" id="ovi:T265_03213"/>
<evidence type="ECO:0000256" key="1">
    <source>
        <dbReference type="ARBA" id="ARBA00008455"/>
    </source>
</evidence>
<dbReference type="PROSITE" id="PS00640">
    <property type="entry name" value="THIOL_PROTEASE_ASN"/>
    <property type="match status" value="1"/>
</dbReference>
<reference evidence="7 8" key="1">
    <citation type="submission" date="2013-11" db="EMBL/GenBank/DDBJ databases">
        <title>Opisthorchis viverrini - life in the bile duct.</title>
        <authorList>
            <person name="Young N.D."/>
            <person name="Nagarajan N."/>
            <person name="Lin S.J."/>
            <person name="Korhonen P.K."/>
            <person name="Jex A.R."/>
            <person name="Hall R.S."/>
            <person name="Safavi-Hemami H."/>
            <person name="Kaewkong W."/>
            <person name="Bertrand D."/>
            <person name="Gao S."/>
            <person name="Seet Q."/>
            <person name="Wongkham S."/>
            <person name="Teh B.T."/>
            <person name="Wongkham C."/>
            <person name="Intapan P.M."/>
            <person name="Maleewong W."/>
            <person name="Yang X."/>
            <person name="Hu M."/>
            <person name="Wang Z."/>
            <person name="Hofmann A."/>
            <person name="Sternberg P.W."/>
            <person name="Tan P."/>
            <person name="Wang J."/>
            <person name="Gasser R.B."/>
        </authorList>
    </citation>
    <scope>NUCLEOTIDE SEQUENCE [LARGE SCALE GENOMIC DNA]</scope>
</reference>
<dbReference type="PANTHER" id="PTHR12411">
    <property type="entry name" value="CYSTEINE PROTEASE FAMILY C1-RELATED"/>
    <property type="match status" value="1"/>
</dbReference>
<dbReference type="SMART" id="SM00848">
    <property type="entry name" value="Inhibitor_I29"/>
    <property type="match status" value="1"/>
</dbReference>
<dbReference type="AlphaFoldDB" id="A0A075AHS2"/>
<dbReference type="FunFam" id="3.90.70.10:FF:000006">
    <property type="entry name" value="Cathepsin S"/>
    <property type="match status" value="1"/>
</dbReference>
<dbReference type="CDD" id="cd02248">
    <property type="entry name" value="Peptidase_C1A"/>
    <property type="match status" value="1"/>
</dbReference>